<organism evidence="1 2">
    <name type="scientific">Acinetobacter wuhouensis</name>
    <dbReference type="NCBI Taxonomy" id="1879050"/>
    <lineage>
        <taxon>Bacteria</taxon>
        <taxon>Pseudomonadati</taxon>
        <taxon>Pseudomonadota</taxon>
        <taxon>Gammaproteobacteria</taxon>
        <taxon>Moraxellales</taxon>
        <taxon>Moraxellaceae</taxon>
        <taxon>Acinetobacter</taxon>
    </lineage>
</organism>
<name>A0A3G2SYR2_9GAMM</name>
<evidence type="ECO:0000313" key="1">
    <source>
        <dbReference type="EMBL" id="AYO52832.1"/>
    </source>
</evidence>
<dbReference type="RefSeq" id="WP_087552082.1">
    <property type="nucleotide sequence ID" value="NZ_CP033133.1"/>
</dbReference>
<gene>
    <name evidence="1" type="ORF">CDG68_03695</name>
</gene>
<evidence type="ECO:0000313" key="2">
    <source>
        <dbReference type="Proteomes" id="UP000279962"/>
    </source>
</evidence>
<reference evidence="1 2" key="1">
    <citation type="submission" date="2018-10" db="EMBL/GenBank/DDBJ databases">
        <title>The complete genome of Acinetobacter wuhouensis strain WCHAW010062.</title>
        <authorList>
            <person name="Hu Y."/>
            <person name="Long H."/>
            <person name="Feng Y."/>
            <person name="Zong Z."/>
        </authorList>
    </citation>
    <scope>NUCLEOTIDE SEQUENCE [LARGE SCALE GENOMIC DNA]</scope>
    <source>
        <strain evidence="1 2">WCHAW010062</strain>
    </source>
</reference>
<dbReference type="EMBL" id="CP033133">
    <property type="protein sequence ID" value="AYO52832.1"/>
    <property type="molecule type" value="Genomic_DNA"/>
</dbReference>
<dbReference type="AlphaFoldDB" id="A0A3G2SYR2"/>
<accession>A0A3G2SYR2</accession>
<proteinExistence type="predicted"/>
<protein>
    <submittedName>
        <fullName evidence="1">Uncharacterized protein</fullName>
    </submittedName>
</protein>
<sequence>MKLLIQRRKELAAQLARMTDEELYIQVRDEAAHKVTQRLAEGNVRLQTGRFSIKPKLKQATA</sequence>
<dbReference type="Proteomes" id="UP000279962">
    <property type="component" value="Chromosome"/>
</dbReference>